<sequence>MRAIGFDNQKYLTTQSEQIKRRIAQFGGKLFDDYRNRSSQPISVMRPHPLYILK</sequence>
<dbReference type="EMBL" id="FMHG01000001">
    <property type="protein sequence ID" value="SCJ81544.1"/>
    <property type="molecule type" value="Genomic_DNA"/>
</dbReference>
<organism evidence="1">
    <name type="scientific">uncultured Anaerotruncus sp</name>
    <dbReference type="NCBI Taxonomy" id="905011"/>
    <lineage>
        <taxon>Bacteria</taxon>
        <taxon>Bacillati</taxon>
        <taxon>Bacillota</taxon>
        <taxon>Clostridia</taxon>
        <taxon>Eubacteriales</taxon>
        <taxon>Oscillospiraceae</taxon>
        <taxon>Anaerotruncus</taxon>
        <taxon>environmental samples</taxon>
    </lineage>
</organism>
<name>A0A1C6JHN0_9FIRM</name>
<proteinExistence type="predicted"/>
<evidence type="ECO:0000313" key="1">
    <source>
        <dbReference type="EMBL" id="SCJ81544.1"/>
    </source>
</evidence>
<gene>
    <name evidence="1" type="ORF">SAMEA3545359_02204</name>
</gene>
<dbReference type="AlphaFoldDB" id="A0A1C6JHN0"/>
<reference evidence="1" key="1">
    <citation type="submission" date="2015-09" db="EMBL/GenBank/DDBJ databases">
        <authorList>
            <consortium name="Pathogen Informatics"/>
        </authorList>
    </citation>
    <scope>NUCLEOTIDE SEQUENCE</scope>
    <source>
        <strain evidence="1">2789STDY5834896</strain>
    </source>
</reference>
<accession>A0A1C6JHN0</accession>
<dbReference type="Gene3D" id="3.10.630.10">
    <property type="entry name" value="dip2346 domain like"/>
    <property type="match status" value="1"/>
</dbReference>
<protein>
    <submittedName>
        <fullName evidence="1">Uncharacterized protein conserved in bacteria</fullName>
    </submittedName>
</protein>